<gene>
    <name evidence="3" type="ORF">H7B90_17950</name>
</gene>
<dbReference type="EMBL" id="JACJVR010000070">
    <property type="protein sequence ID" value="MBB6693291.1"/>
    <property type="molecule type" value="Genomic_DNA"/>
</dbReference>
<feature type="region of interest" description="Disordered" evidence="1">
    <location>
        <begin position="30"/>
        <end position="53"/>
    </location>
</feature>
<dbReference type="AlphaFoldDB" id="A0A841U5F2"/>
<dbReference type="CDD" id="cd13585">
    <property type="entry name" value="PBP2_TMBP_like"/>
    <property type="match status" value="1"/>
</dbReference>
<sequence length="472" mass="51810">MAKKSWISALTLVTSAGLVLTACGGGNDNGGEASAPASSPAGSQASSPASGGTKDLGKADLTFMFRGGPDEQAAYKKTVDRFEKDHPGVKVKIITTAADQYATKLKAAITGNSVPDVFYYDPGDLMAYVNGGVLLKLTDYVQNNADIDINKIWKKGVDLYRYDGQTVGQGDIWGLPKDLGPFAMGYNKTMFEKAGIPLPDKDKPYTWDEFIKTAQQLTLDTNGDGKLDQWGTGLNVNWTLQSLVWSNGADWIDSTHKKVTIDDPKFAEALQFFADMQNKYKVTPSISEAQTLDTYQRWMQGQIGFFPVGPWDMSTYEKLPFEYDLIPYPAGSTGKTATWLGSLGIGVSSKTKYPEAAAALTMYLTGSEEGMKMLSDAKVQMPNLTDMAQTWAADTSTKPANKEEFLQIVNDYGRPIPGILTYNAEWYNLFFTDIQPVLDGKITAAEYVKQEQPKMQKLLDKAIEQEEKSKSK</sequence>
<proteinExistence type="predicted"/>
<dbReference type="Pfam" id="PF01547">
    <property type="entry name" value="SBP_bac_1"/>
    <property type="match status" value="1"/>
</dbReference>
<feature type="signal peptide" evidence="2">
    <location>
        <begin position="1"/>
        <end position="24"/>
    </location>
</feature>
<evidence type="ECO:0000313" key="3">
    <source>
        <dbReference type="EMBL" id="MBB6693291.1"/>
    </source>
</evidence>
<dbReference type="Gene3D" id="3.40.190.10">
    <property type="entry name" value="Periplasmic binding protein-like II"/>
    <property type="match status" value="1"/>
</dbReference>
<dbReference type="PANTHER" id="PTHR43649">
    <property type="entry name" value="ARABINOSE-BINDING PROTEIN-RELATED"/>
    <property type="match status" value="1"/>
</dbReference>
<comment type="caution">
    <text evidence="3">The sequence shown here is derived from an EMBL/GenBank/DDBJ whole genome shotgun (WGS) entry which is preliminary data.</text>
</comment>
<keyword evidence="4" id="KW-1185">Reference proteome</keyword>
<dbReference type="SUPFAM" id="SSF53850">
    <property type="entry name" value="Periplasmic binding protein-like II"/>
    <property type="match status" value="1"/>
</dbReference>
<reference evidence="3 4" key="1">
    <citation type="submission" date="2020-08" db="EMBL/GenBank/DDBJ databases">
        <title>Cohnella phylogeny.</title>
        <authorList>
            <person name="Dunlap C."/>
        </authorList>
    </citation>
    <scope>NUCLEOTIDE SEQUENCE [LARGE SCALE GENOMIC DNA]</scope>
    <source>
        <strain evidence="3 4">DSM 25239</strain>
    </source>
</reference>
<feature type="compositionally biased region" description="Low complexity" evidence="1">
    <location>
        <begin position="30"/>
        <end position="52"/>
    </location>
</feature>
<dbReference type="PROSITE" id="PS51257">
    <property type="entry name" value="PROKAR_LIPOPROTEIN"/>
    <property type="match status" value="1"/>
</dbReference>
<dbReference type="PANTHER" id="PTHR43649:SF12">
    <property type="entry name" value="DIACETYLCHITOBIOSE BINDING PROTEIN DASA"/>
    <property type="match status" value="1"/>
</dbReference>
<keyword evidence="2" id="KW-0732">Signal</keyword>
<dbReference type="RefSeq" id="WP_185137273.1">
    <property type="nucleotide sequence ID" value="NZ_BORM01000028.1"/>
</dbReference>
<dbReference type="InterPro" id="IPR006059">
    <property type="entry name" value="SBP"/>
</dbReference>
<accession>A0A841U5F2</accession>
<evidence type="ECO:0000256" key="2">
    <source>
        <dbReference type="SAM" id="SignalP"/>
    </source>
</evidence>
<evidence type="ECO:0000256" key="1">
    <source>
        <dbReference type="SAM" id="MobiDB-lite"/>
    </source>
</evidence>
<organism evidence="3 4">
    <name type="scientific">Cohnella xylanilytica</name>
    <dbReference type="NCBI Taxonomy" id="557555"/>
    <lineage>
        <taxon>Bacteria</taxon>
        <taxon>Bacillati</taxon>
        <taxon>Bacillota</taxon>
        <taxon>Bacilli</taxon>
        <taxon>Bacillales</taxon>
        <taxon>Paenibacillaceae</taxon>
        <taxon>Cohnella</taxon>
    </lineage>
</organism>
<feature type="chain" id="PRO_5033055235" evidence="2">
    <location>
        <begin position="25"/>
        <end position="472"/>
    </location>
</feature>
<dbReference type="InterPro" id="IPR050490">
    <property type="entry name" value="Bact_solute-bd_prot1"/>
</dbReference>
<protein>
    <submittedName>
        <fullName evidence="3">Sugar ABC transporter substrate-binding protein</fullName>
    </submittedName>
</protein>
<name>A0A841U5F2_9BACL</name>
<dbReference type="Proteomes" id="UP000553776">
    <property type="component" value="Unassembled WGS sequence"/>
</dbReference>
<evidence type="ECO:0000313" key="4">
    <source>
        <dbReference type="Proteomes" id="UP000553776"/>
    </source>
</evidence>